<name>A0A0K1Q0A4_9BACT</name>
<dbReference type="Gene3D" id="3.40.50.150">
    <property type="entry name" value="Vaccinia Virus protein VP39"/>
    <property type="match status" value="1"/>
</dbReference>
<dbReference type="EMBL" id="CP012333">
    <property type="protein sequence ID" value="AKU98829.1"/>
    <property type="molecule type" value="Genomic_DNA"/>
</dbReference>
<dbReference type="SUPFAM" id="SSF53335">
    <property type="entry name" value="S-adenosyl-L-methionine-dependent methyltransferases"/>
    <property type="match status" value="1"/>
</dbReference>
<dbReference type="AlphaFoldDB" id="A0A0K1Q0A4"/>
<evidence type="ECO:0000259" key="1">
    <source>
        <dbReference type="Pfam" id="PF13679"/>
    </source>
</evidence>
<sequence>MVALNQAGSVERRLDEVASLLATVRDVVDERPASERPPPSIDRRGWTDFLGSLSEGEVRVAEEHGLAAIITPRAGDAPASLTELASRIREACEVPNLVETAQLALRTARRGENPRKRAQVEAFVHAASVVSRNARRVVDVGAGHGHLTRELAERLALPAVGLERDGRLVERANAMPSSSPPRFETTDVLRDGFAFREGDCAVALHACGELGDALVVAAAECSASVAFVGCCLQKRRAEVRMPLRAEHRERTALQLPKSILGLSNLMSRAEGVEASLDENLAAREKRLTVRLLLASRGVEVKPSAELEGLNRRTALEDLPRLVHRVFELRGLTVPSMSEIAEMAVQARRVQAAVRRWSLPREMLARLLEIYVLFDRASHLASHGYALAYGTLFPAEASARNLAILATRTA</sequence>
<dbReference type="CDD" id="cd02440">
    <property type="entry name" value="AdoMet_MTases"/>
    <property type="match status" value="1"/>
</dbReference>
<dbReference type="STRING" id="1391654.AKJ09_05493"/>
<protein>
    <recommendedName>
        <fullName evidence="1">Methyltransferase domain-containing protein</fullName>
    </recommendedName>
</protein>
<evidence type="ECO:0000313" key="3">
    <source>
        <dbReference type="Proteomes" id="UP000064967"/>
    </source>
</evidence>
<dbReference type="Pfam" id="PF13679">
    <property type="entry name" value="Methyltransf_32"/>
    <property type="match status" value="1"/>
</dbReference>
<dbReference type="Proteomes" id="UP000064967">
    <property type="component" value="Chromosome"/>
</dbReference>
<dbReference type="PANTHER" id="PTHR12496:SF0">
    <property type="entry name" value="METHYLTRANSFERASE DOMAIN-CONTAINING PROTEIN"/>
    <property type="match status" value="1"/>
</dbReference>
<dbReference type="PANTHER" id="PTHR12496">
    <property type="entry name" value="CGI-41 METHYLTRANSFERASE"/>
    <property type="match status" value="1"/>
</dbReference>
<dbReference type="KEGG" id="llu:AKJ09_05493"/>
<organism evidence="2 3">
    <name type="scientific">Labilithrix luteola</name>
    <dbReference type="NCBI Taxonomy" id="1391654"/>
    <lineage>
        <taxon>Bacteria</taxon>
        <taxon>Pseudomonadati</taxon>
        <taxon>Myxococcota</taxon>
        <taxon>Polyangia</taxon>
        <taxon>Polyangiales</taxon>
        <taxon>Labilitrichaceae</taxon>
        <taxon>Labilithrix</taxon>
    </lineage>
</organism>
<proteinExistence type="predicted"/>
<dbReference type="InterPro" id="IPR025714">
    <property type="entry name" value="Methyltranfer_dom"/>
</dbReference>
<dbReference type="InterPro" id="IPR052220">
    <property type="entry name" value="METTL25"/>
</dbReference>
<dbReference type="InterPro" id="IPR029063">
    <property type="entry name" value="SAM-dependent_MTases_sf"/>
</dbReference>
<gene>
    <name evidence="2" type="ORF">AKJ09_05493</name>
</gene>
<reference evidence="2 3" key="1">
    <citation type="submission" date="2015-08" db="EMBL/GenBank/DDBJ databases">
        <authorList>
            <person name="Babu N.S."/>
            <person name="Beckwith C.J."/>
            <person name="Beseler K.G."/>
            <person name="Brison A."/>
            <person name="Carone J.V."/>
            <person name="Caskin T.P."/>
            <person name="Diamond M."/>
            <person name="Durham M.E."/>
            <person name="Foxe J.M."/>
            <person name="Go M."/>
            <person name="Henderson B.A."/>
            <person name="Jones I.B."/>
            <person name="McGettigan J.A."/>
            <person name="Micheletti S.J."/>
            <person name="Nasrallah M.E."/>
            <person name="Ortiz D."/>
            <person name="Piller C.R."/>
            <person name="Privatt S.R."/>
            <person name="Schneider S.L."/>
            <person name="Sharp S."/>
            <person name="Smith T.C."/>
            <person name="Stanton J.D."/>
            <person name="Ullery H.E."/>
            <person name="Wilson R.J."/>
            <person name="Serrano M.G."/>
            <person name="Buck G."/>
            <person name="Lee V."/>
            <person name="Wang Y."/>
            <person name="Carvalho R."/>
            <person name="Voegtly L."/>
            <person name="Shi R."/>
            <person name="Duckworth R."/>
            <person name="Johnson A."/>
            <person name="Loviza R."/>
            <person name="Walstead R."/>
            <person name="Shah Z."/>
            <person name="Kiflezghi M."/>
            <person name="Wade K."/>
            <person name="Ball S.L."/>
            <person name="Bradley K.W."/>
            <person name="Asai D.J."/>
            <person name="Bowman C.A."/>
            <person name="Russell D.A."/>
            <person name="Pope W.H."/>
            <person name="Jacobs-Sera D."/>
            <person name="Hendrix R.W."/>
            <person name="Hatfull G.F."/>
        </authorList>
    </citation>
    <scope>NUCLEOTIDE SEQUENCE [LARGE SCALE GENOMIC DNA]</scope>
    <source>
        <strain evidence="2 3">DSM 27648</strain>
    </source>
</reference>
<dbReference type="RefSeq" id="WP_205633799.1">
    <property type="nucleotide sequence ID" value="NZ_CP012333.1"/>
</dbReference>
<feature type="domain" description="Methyltransferase" evidence="1">
    <location>
        <begin position="115"/>
        <end position="234"/>
    </location>
</feature>
<keyword evidence="3" id="KW-1185">Reference proteome</keyword>
<accession>A0A0K1Q0A4</accession>
<evidence type="ECO:0000313" key="2">
    <source>
        <dbReference type="EMBL" id="AKU98829.1"/>
    </source>
</evidence>